<dbReference type="Proteomes" id="UP000502699">
    <property type="component" value="Chromosome"/>
</dbReference>
<protein>
    <submittedName>
        <fullName evidence="2">Pilus assembly protein PilM</fullName>
    </submittedName>
</protein>
<dbReference type="PIRSF" id="PIRSF019169">
    <property type="entry name" value="PilM"/>
    <property type="match status" value="1"/>
</dbReference>
<dbReference type="GO" id="GO:0051301">
    <property type="term" value="P:cell division"/>
    <property type="evidence" value="ECO:0007669"/>
    <property type="project" value="InterPro"/>
</dbReference>
<accession>A0A6G7V9Y3</accession>
<evidence type="ECO:0000313" key="2">
    <source>
        <dbReference type="EMBL" id="QIK36685.1"/>
    </source>
</evidence>
<dbReference type="PANTHER" id="PTHR32432">
    <property type="entry name" value="CELL DIVISION PROTEIN FTSA-RELATED"/>
    <property type="match status" value="1"/>
</dbReference>
<keyword evidence="3" id="KW-1185">Reference proteome</keyword>
<dbReference type="RefSeq" id="WP_166269059.1">
    <property type="nucleotide sequence ID" value="NZ_CP048029.1"/>
</dbReference>
<dbReference type="PRINTS" id="PR00301">
    <property type="entry name" value="HEATSHOCK70"/>
</dbReference>
<organism evidence="2 3">
    <name type="scientific">Caldichromatium japonicum</name>
    <dbReference type="NCBI Taxonomy" id="2699430"/>
    <lineage>
        <taxon>Bacteria</taxon>
        <taxon>Pseudomonadati</taxon>
        <taxon>Pseudomonadota</taxon>
        <taxon>Gammaproteobacteria</taxon>
        <taxon>Chromatiales</taxon>
        <taxon>Chromatiaceae</taxon>
        <taxon>Caldichromatium</taxon>
    </lineage>
</organism>
<gene>
    <name evidence="2" type="ORF">GWK36_00230</name>
</gene>
<dbReference type="Gene3D" id="3.30.420.40">
    <property type="match status" value="2"/>
</dbReference>
<dbReference type="EMBL" id="CP048029">
    <property type="protein sequence ID" value="QIK36685.1"/>
    <property type="molecule type" value="Genomic_DNA"/>
</dbReference>
<dbReference type="Pfam" id="PF11104">
    <property type="entry name" value="PilM_2"/>
    <property type="match status" value="1"/>
</dbReference>
<dbReference type="InterPro" id="IPR003494">
    <property type="entry name" value="SHS2_FtsA"/>
</dbReference>
<dbReference type="AlphaFoldDB" id="A0A6G7V9Y3"/>
<feature type="domain" description="SHS2" evidence="1">
    <location>
        <begin position="11"/>
        <end position="182"/>
    </location>
</feature>
<reference evidence="3" key="1">
    <citation type="submission" date="2020-01" db="EMBL/GenBank/DDBJ databases">
        <title>Caldichromatium gen. nov., sp. nov., a thermophilic purple sulfur bacterium member of the family Chromatiaceae isolated from Nakabusa hot spring, Japan.</title>
        <authorList>
            <person name="Saini M.K."/>
            <person name="Hanada S."/>
            <person name="Tank M."/>
        </authorList>
    </citation>
    <scope>NUCLEOTIDE SEQUENCE [LARGE SCALE GENOMIC DNA]</scope>
    <source>
        <strain evidence="3">No.7</strain>
    </source>
</reference>
<sequence>MFGLTRKNEPLLGIDISTTAIKLVELSRTATTPTPRYRVEHYAVESLPPGAISDKKIAQHEAVSEAIRRVVSRSRTKTKRAAVALPGAAVITKVIMLSAALSDAEMEEQIQYGADQHIPYPLEEVKLDFTVLGPAPGNTEMMEVLLVASRSENVDDRASVLEIAGLTPVVVDVESYAIQNACSLLPDVNDPQTRPVVGVVDIGASATTLYVLHDDRIIYTREQNFGGRQLKEEVQRRYSLTDEQAMQKIREGTVADTYEGEVLTPFREALAQQIGRALQFFYSGTSFSSIDRLILAGGTASIPRIQTVVEERLKIPTAVANPFAQMAFASRIDSKLLLREAPEMMVAVGLALRGFD</sequence>
<dbReference type="InterPro" id="IPR043129">
    <property type="entry name" value="ATPase_NBD"/>
</dbReference>
<dbReference type="SMART" id="SM00842">
    <property type="entry name" value="FtsA"/>
    <property type="match status" value="1"/>
</dbReference>
<evidence type="ECO:0000313" key="3">
    <source>
        <dbReference type="Proteomes" id="UP000502699"/>
    </source>
</evidence>
<dbReference type="InterPro" id="IPR050696">
    <property type="entry name" value="FtsA/MreB"/>
</dbReference>
<name>A0A6G7V9Y3_9GAMM</name>
<dbReference type="InterPro" id="IPR005883">
    <property type="entry name" value="PilM"/>
</dbReference>
<dbReference type="NCBIfam" id="TIGR01175">
    <property type="entry name" value="pilM"/>
    <property type="match status" value="1"/>
</dbReference>
<dbReference type="KEGG" id="cjap:GWK36_00230"/>
<dbReference type="SUPFAM" id="SSF53067">
    <property type="entry name" value="Actin-like ATPase domain"/>
    <property type="match status" value="2"/>
</dbReference>
<dbReference type="CDD" id="cd24049">
    <property type="entry name" value="ASKHA_NBD_PilM"/>
    <property type="match status" value="1"/>
</dbReference>
<proteinExistence type="predicted"/>
<dbReference type="Gene3D" id="3.30.1490.300">
    <property type="match status" value="1"/>
</dbReference>
<dbReference type="PANTHER" id="PTHR32432:SF3">
    <property type="entry name" value="ETHANOLAMINE UTILIZATION PROTEIN EUTJ"/>
    <property type="match status" value="1"/>
</dbReference>
<evidence type="ECO:0000259" key="1">
    <source>
        <dbReference type="SMART" id="SM00842"/>
    </source>
</evidence>